<dbReference type="PANTHER" id="PTHR36978:SF4">
    <property type="entry name" value="P-LOOP CONTAINING NUCLEOSIDE TRIPHOSPHATE HYDROLASE PROTEIN"/>
    <property type="match status" value="1"/>
</dbReference>
<comment type="caution">
    <text evidence="2">The sequence shown here is derived from an EMBL/GenBank/DDBJ whole genome shotgun (WGS) entry which is preliminary data.</text>
</comment>
<keyword evidence="3" id="KW-1185">Reference proteome</keyword>
<dbReference type="Pfam" id="PF17784">
    <property type="entry name" value="Sulfotransfer_4"/>
    <property type="match status" value="2"/>
</dbReference>
<sequence length="263" mass="29774">MEPRLRFVTDERAVDAKNGAQTVKVICAGLPRCATSSLQAALEGPVVDILPCMHMAHVAPHPDRLKLCLAAMAERDNETKRQEILRTLFAGYAASADFPGILFIDDLMDSEHADPDMMPEVAICTVYKYLCLLWETDRLHYKVHYEFRRLKFSEKFGTKADIASEEFYESYNNWVRKEAKKRGRPVLEWQAQDGYAPLCKFLGKRVPESGTTEAVFPHLNDVRQMQILKAFLIIRGLLSWALVGIGLWTGWQYGGSLLSGFEG</sequence>
<evidence type="ECO:0000256" key="1">
    <source>
        <dbReference type="SAM" id="Phobius"/>
    </source>
</evidence>
<dbReference type="Gene3D" id="3.40.50.300">
    <property type="entry name" value="P-loop containing nucleotide triphosphate hydrolases"/>
    <property type="match status" value="2"/>
</dbReference>
<dbReference type="AlphaFoldDB" id="A0A9W9CTV8"/>
<dbReference type="OrthoDB" id="408152at2759"/>
<dbReference type="PANTHER" id="PTHR36978">
    <property type="entry name" value="P-LOOP CONTAINING NUCLEOTIDE TRIPHOSPHATE HYDROLASE"/>
    <property type="match status" value="1"/>
</dbReference>
<accession>A0A9W9CTV8</accession>
<keyword evidence="1" id="KW-0812">Transmembrane</keyword>
<evidence type="ECO:0000313" key="2">
    <source>
        <dbReference type="EMBL" id="KAJ4386758.1"/>
    </source>
</evidence>
<dbReference type="EMBL" id="JAPEVB010000006">
    <property type="protein sequence ID" value="KAJ4386758.1"/>
    <property type="molecule type" value="Genomic_DNA"/>
</dbReference>
<reference evidence="2" key="1">
    <citation type="submission" date="2022-10" db="EMBL/GenBank/DDBJ databases">
        <title>Tapping the CABI collections for fungal endophytes: first genome assemblies for Collariella, Neodidymelliopsis, Ascochyta clinopodiicola, Didymella pomorum, Didymosphaeria variabile, Neocosmospora piperis and Neocucurbitaria cava.</title>
        <authorList>
            <person name="Hill R."/>
        </authorList>
    </citation>
    <scope>NUCLEOTIDE SEQUENCE</scope>
    <source>
        <strain evidence="2">IMI 355082</strain>
    </source>
</reference>
<dbReference type="InterPro" id="IPR027417">
    <property type="entry name" value="P-loop_NTPase"/>
</dbReference>
<dbReference type="InterPro" id="IPR040632">
    <property type="entry name" value="Sulfotransfer_4"/>
</dbReference>
<protein>
    <submittedName>
        <fullName evidence="2">Uncharacterized protein</fullName>
    </submittedName>
</protein>
<keyword evidence="1" id="KW-1133">Transmembrane helix</keyword>
<dbReference type="Proteomes" id="UP001140453">
    <property type="component" value="Unassembled WGS sequence"/>
</dbReference>
<keyword evidence="1" id="KW-0472">Membrane</keyword>
<evidence type="ECO:0000313" key="3">
    <source>
        <dbReference type="Proteomes" id="UP001140453"/>
    </source>
</evidence>
<gene>
    <name evidence="2" type="ORF">N0V93_009656</name>
</gene>
<name>A0A9W9CTV8_9PEZI</name>
<proteinExistence type="predicted"/>
<feature type="transmembrane region" description="Helical" evidence="1">
    <location>
        <begin position="232"/>
        <end position="251"/>
    </location>
</feature>
<organism evidence="2 3">
    <name type="scientific">Gnomoniopsis smithogilvyi</name>
    <dbReference type="NCBI Taxonomy" id="1191159"/>
    <lineage>
        <taxon>Eukaryota</taxon>
        <taxon>Fungi</taxon>
        <taxon>Dikarya</taxon>
        <taxon>Ascomycota</taxon>
        <taxon>Pezizomycotina</taxon>
        <taxon>Sordariomycetes</taxon>
        <taxon>Sordariomycetidae</taxon>
        <taxon>Diaporthales</taxon>
        <taxon>Gnomoniaceae</taxon>
        <taxon>Gnomoniopsis</taxon>
    </lineage>
</organism>